<keyword evidence="1" id="KW-0472">Membrane</keyword>
<feature type="transmembrane region" description="Helical" evidence="1">
    <location>
        <begin position="51"/>
        <end position="75"/>
    </location>
</feature>
<gene>
    <name evidence="2" type="ORF">ACFQ4H_29815</name>
</gene>
<accession>A0ABW3YPK1</accession>
<dbReference type="Pfam" id="PF05437">
    <property type="entry name" value="AzlD"/>
    <property type="match status" value="1"/>
</dbReference>
<protein>
    <submittedName>
        <fullName evidence="2">AzlD domain-containing protein</fullName>
    </submittedName>
</protein>
<feature type="transmembrane region" description="Helical" evidence="1">
    <location>
        <begin position="12"/>
        <end position="31"/>
    </location>
</feature>
<dbReference type="Proteomes" id="UP001597260">
    <property type="component" value="Unassembled WGS sequence"/>
</dbReference>
<organism evidence="2 3">
    <name type="scientific">Micromonospora sonneratiae</name>
    <dbReference type="NCBI Taxonomy" id="1184706"/>
    <lineage>
        <taxon>Bacteria</taxon>
        <taxon>Bacillati</taxon>
        <taxon>Actinomycetota</taxon>
        <taxon>Actinomycetes</taxon>
        <taxon>Micromonosporales</taxon>
        <taxon>Micromonosporaceae</taxon>
        <taxon>Micromonospora</taxon>
    </lineage>
</organism>
<proteinExistence type="predicted"/>
<name>A0ABW3YPK1_9ACTN</name>
<dbReference type="InterPro" id="IPR008407">
    <property type="entry name" value="Brnchd-chn_aa_trnsp_AzlD"/>
</dbReference>
<keyword evidence="1" id="KW-0812">Transmembrane</keyword>
<dbReference type="EMBL" id="JBHTMP010000073">
    <property type="protein sequence ID" value="MFD1325290.1"/>
    <property type="molecule type" value="Genomic_DNA"/>
</dbReference>
<comment type="caution">
    <text evidence="2">The sequence shown here is derived from an EMBL/GenBank/DDBJ whole genome shotgun (WGS) entry which is preliminary data.</text>
</comment>
<keyword evidence="1" id="KW-1133">Transmembrane helix</keyword>
<evidence type="ECO:0000256" key="1">
    <source>
        <dbReference type="SAM" id="Phobius"/>
    </source>
</evidence>
<sequence length="117" mass="11718">MLTGSVESSLGPGATVLIAVILALAVGTYAFRLAGVVLRDRLNLPGWLHRLLPMGAAALLAALAATAALTEAGAFAGIARPVGVLVGAVAAWRRAPFVVVILAAATTTALLRLLGVP</sequence>
<reference evidence="3" key="1">
    <citation type="journal article" date="2019" name="Int. J. Syst. Evol. Microbiol.">
        <title>The Global Catalogue of Microorganisms (GCM) 10K type strain sequencing project: providing services to taxonomists for standard genome sequencing and annotation.</title>
        <authorList>
            <consortium name="The Broad Institute Genomics Platform"/>
            <consortium name="The Broad Institute Genome Sequencing Center for Infectious Disease"/>
            <person name="Wu L."/>
            <person name="Ma J."/>
        </authorList>
    </citation>
    <scope>NUCLEOTIDE SEQUENCE [LARGE SCALE GENOMIC DNA]</scope>
    <source>
        <strain evidence="3">JCM 31037</strain>
    </source>
</reference>
<evidence type="ECO:0000313" key="2">
    <source>
        <dbReference type="EMBL" id="MFD1325290.1"/>
    </source>
</evidence>
<feature type="transmembrane region" description="Helical" evidence="1">
    <location>
        <begin position="95"/>
        <end position="114"/>
    </location>
</feature>
<keyword evidence="3" id="KW-1185">Reference proteome</keyword>
<evidence type="ECO:0000313" key="3">
    <source>
        <dbReference type="Proteomes" id="UP001597260"/>
    </source>
</evidence>
<dbReference type="RefSeq" id="WP_377577371.1">
    <property type="nucleotide sequence ID" value="NZ_JBHTMP010000073.1"/>
</dbReference>